<proteinExistence type="predicted"/>
<protein>
    <recommendedName>
        <fullName evidence="1">Transposase IS204/IS1001/IS1096/IS1165 helix-turn-helix domain-containing protein</fullName>
    </recommendedName>
</protein>
<dbReference type="Proteomes" id="UP001159363">
    <property type="component" value="Chromosome 8"/>
</dbReference>
<name>A0ABQ9GVA6_9NEOP</name>
<evidence type="ECO:0000313" key="2">
    <source>
        <dbReference type="EMBL" id="KAJ8875904.1"/>
    </source>
</evidence>
<reference evidence="2 3" key="1">
    <citation type="submission" date="2023-02" db="EMBL/GenBank/DDBJ databases">
        <title>LHISI_Scaffold_Assembly.</title>
        <authorList>
            <person name="Stuart O.P."/>
            <person name="Cleave R."/>
            <person name="Magrath M.J.L."/>
            <person name="Mikheyev A.S."/>
        </authorList>
    </citation>
    <scope>NUCLEOTIDE SEQUENCE [LARGE SCALE GENOMIC DNA]</scope>
    <source>
        <strain evidence="2">Daus_M_001</strain>
        <tissue evidence="2">Leg muscle</tissue>
    </source>
</reference>
<gene>
    <name evidence="2" type="ORF">PR048_023811</name>
</gene>
<organism evidence="2 3">
    <name type="scientific">Dryococelus australis</name>
    <dbReference type="NCBI Taxonomy" id="614101"/>
    <lineage>
        <taxon>Eukaryota</taxon>
        <taxon>Metazoa</taxon>
        <taxon>Ecdysozoa</taxon>
        <taxon>Arthropoda</taxon>
        <taxon>Hexapoda</taxon>
        <taxon>Insecta</taxon>
        <taxon>Pterygota</taxon>
        <taxon>Neoptera</taxon>
        <taxon>Polyneoptera</taxon>
        <taxon>Phasmatodea</taxon>
        <taxon>Verophasmatodea</taxon>
        <taxon>Anareolatae</taxon>
        <taxon>Phasmatidae</taxon>
        <taxon>Eurycanthinae</taxon>
        <taxon>Dryococelus</taxon>
    </lineage>
</organism>
<sequence>MNIRPHDDAARPHDNAMRTTLYTDTLYTTSRCHPALRNDDTTTPNDGGMRPHVVTLWPHSSHARLVQTVHVDSNSILTCPRYSTDNTRVLILLQRCASGYLLLSSSSASCSNNAFAIRFRRETSWTLVRVKIPDDGAATECKDGRSGFNPRPGHSGFSHVEMAPDYDTRTAGFHRDHSFSPPLLLHTHLASPTSALKTSTLRAAKNFSSYSSRPVCDALDRQEMDQLQNSGENTPVLPNRIRLTYIQETYAIPPAKAIAVNLSVLSEGHLPKSSVAGISVANKITKCRKNLMSPSPLKLNKSSPHFAERILGVKYSEDFPFHAKTLAHRLPQRMCFSNESCRLTLGCLLRQPCCSLLGTVSGAEKNVSYNRKPVGGGGGGLQKKKYTDTSNLNLKTLQLPVDGSSGFIGDIPFPPPFHSGAAPYSPSSTLKTSLLRATKFSQLYQFQHTPRVLAKALPHPHPHTVTPQQKGDLCFPCCRDTSGRPRSVRTVRLEEAIRQHINNMTSISTRSIARQMGVSHSTVWDVLRINLHYPYHWQKVHVIQRKK</sequence>
<feature type="domain" description="Transposase IS204/IS1001/IS1096/IS1165 helix-turn-helix" evidence="1">
    <location>
        <begin position="484"/>
        <end position="527"/>
    </location>
</feature>
<evidence type="ECO:0000313" key="3">
    <source>
        <dbReference type="Proteomes" id="UP001159363"/>
    </source>
</evidence>
<dbReference type="Pfam" id="PF13542">
    <property type="entry name" value="HTH_Tnp_ISL3"/>
    <property type="match status" value="1"/>
</dbReference>
<dbReference type="EMBL" id="JARBHB010000009">
    <property type="protein sequence ID" value="KAJ8875904.1"/>
    <property type="molecule type" value="Genomic_DNA"/>
</dbReference>
<comment type="caution">
    <text evidence="2">The sequence shown here is derived from an EMBL/GenBank/DDBJ whole genome shotgun (WGS) entry which is preliminary data.</text>
</comment>
<accession>A0ABQ9GVA6</accession>
<dbReference type="InterPro" id="IPR032877">
    <property type="entry name" value="Transposase_HTH"/>
</dbReference>
<keyword evidence="3" id="KW-1185">Reference proteome</keyword>
<evidence type="ECO:0000259" key="1">
    <source>
        <dbReference type="Pfam" id="PF13542"/>
    </source>
</evidence>